<dbReference type="SUPFAM" id="SSF55961">
    <property type="entry name" value="Bet v1-like"/>
    <property type="match status" value="1"/>
</dbReference>
<sequence length="163" mass="18219">MVTINVAYTEAINPAGAKPTLTQEQVWKGLQIKIREAQRFVPIITSCKVIEEKENEVVRVAAFKDREGIPAHEVREVCKSYYPAKVDFIQPDGAVITNTVSHGSGQDGAELFMTYTFEWRHADLEEGSEQHKALSKQHREGAQMAVSKSLDAMRKMALDGDLD</sequence>
<evidence type="ECO:0000313" key="3">
    <source>
        <dbReference type="Proteomes" id="UP000230605"/>
    </source>
</evidence>
<dbReference type="AlphaFoldDB" id="A0A2G5I7Q2"/>
<accession>A0A2G5I7Q2</accession>
<dbReference type="InterPro" id="IPR023393">
    <property type="entry name" value="START-like_dom_sf"/>
</dbReference>
<dbReference type="EMBL" id="LKMD01000100">
    <property type="protein sequence ID" value="PIB00820.1"/>
    <property type="molecule type" value="Genomic_DNA"/>
</dbReference>
<protein>
    <recommendedName>
        <fullName evidence="5">DUF1857-domain-containing protein</fullName>
    </recommendedName>
</protein>
<gene>
    <name evidence="1" type="ORF">CB0940_00959</name>
    <name evidence="2" type="ORF">RHO25_000991</name>
</gene>
<dbReference type="Gene3D" id="3.30.530.20">
    <property type="match status" value="1"/>
</dbReference>
<reference evidence="2 4" key="2">
    <citation type="submission" date="2023-09" db="EMBL/GenBank/DDBJ databases">
        <title>Complete-Gapless Cercospora beticola genome.</title>
        <authorList>
            <person name="Wyatt N.A."/>
            <person name="Spanner R.E."/>
            <person name="Bolton M.D."/>
        </authorList>
    </citation>
    <scope>NUCLEOTIDE SEQUENCE [LARGE SCALE GENOMIC DNA]</scope>
    <source>
        <strain evidence="2">Cb09-40</strain>
    </source>
</reference>
<dbReference type="Proteomes" id="UP001302367">
    <property type="component" value="Chromosome 1"/>
</dbReference>
<dbReference type="CDD" id="cd08863">
    <property type="entry name" value="SRPBCC_DUF1857"/>
    <property type="match status" value="1"/>
</dbReference>
<evidence type="ECO:0000313" key="2">
    <source>
        <dbReference type="EMBL" id="WPA96384.1"/>
    </source>
</evidence>
<keyword evidence="4" id="KW-1185">Reference proteome</keyword>
<dbReference type="EMBL" id="CP134184">
    <property type="protein sequence ID" value="WPA96384.1"/>
    <property type="molecule type" value="Genomic_DNA"/>
</dbReference>
<evidence type="ECO:0008006" key="5">
    <source>
        <dbReference type="Google" id="ProtNLM"/>
    </source>
</evidence>
<reference evidence="1 3" key="1">
    <citation type="submission" date="2015-10" db="EMBL/GenBank/DDBJ databases">
        <title>The cercosporin biosynthetic gene cluster was horizontally transferred to several fungal lineages and shown to be expanded in Cercospora beticola based on microsynteny with recipient genomes.</title>
        <authorList>
            <person name="De Jonge R."/>
            <person name="Ebert M.K."/>
            <person name="Suttle J.C."/>
            <person name="Jurick Ii W.M."/>
            <person name="Secor G.A."/>
            <person name="Thomma B.P."/>
            <person name="Van De Peer Y."/>
            <person name="Bolton M.D."/>
        </authorList>
    </citation>
    <scope>NUCLEOTIDE SEQUENCE [LARGE SCALE GENOMIC DNA]</scope>
    <source>
        <strain evidence="1 3">09-40</strain>
    </source>
</reference>
<dbReference type="OrthoDB" id="2320332at2759"/>
<dbReference type="Proteomes" id="UP000230605">
    <property type="component" value="Chromosome 1"/>
</dbReference>
<evidence type="ECO:0000313" key="1">
    <source>
        <dbReference type="EMBL" id="PIB00820.1"/>
    </source>
</evidence>
<name>A0A2G5I7Q2_CERBT</name>
<proteinExistence type="predicted"/>
<evidence type="ECO:0000313" key="4">
    <source>
        <dbReference type="Proteomes" id="UP001302367"/>
    </source>
</evidence>
<organism evidence="1 3">
    <name type="scientific">Cercospora beticola</name>
    <name type="common">Sugarbeet leaf spot fungus</name>
    <dbReference type="NCBI Taxonomy" id="122368"/>
    <lineage>
        <taxon>Eukaryota</taxon>
        <taxon>Fungi</taxon>
        <taxon>Dikarya</taxon>
        <taxon>Ascomycota</taxon>
        <taxon>Pezizomycotina</taxon>
        <taxon>Dothideomycetes</taxon>
        <taxon>Dothideomycetidae</taxon>
        <taxon>Mycosphaerellales</taxon>
        <taxon>Mycosphaerellaceae</taxon>
        <taxon>Cercospora</taxon>
    </lineage>
</organism>
<dbReference type="InterPro" id="IPR015075">
    <property type="entry name" value="AtaL"/>
</dbReference>
<dbReference type="Pfam" id="PF08982">
    <property type="entry name" value="AtaL"/>
    <property type="match status" value="1"/>
</dbReference>